<reference evidence="2 3" key="1">
    <citation type="submission" date="2020-02" db="EMBL/GenBank/DDBJ databases">
        <authorList>
            <person name="Li X.-J."/>
            <person name="Han X.-M."/>
        </authorList>
    </citation>
    <scope>NUCLEOTIDE SEQUENCE [LARGE SCALE GENOMIC DNA]</scope>
    <source>
        <strain evidence="2 3">CCTCC AB 2017055</strain>
    </source>
</reference>
<dbReference type="SUPFAM" id="SSF53474">
    <property type="entry name" value="alpha/beta-Hydrolases"/>
    <property type="match status" value="1"/>
</dbReference>
<comment type="caution">
    <text evidence="2">The sequence shown here is derived from an EMBL/GenBank/DDBJ whole genome shotgun (WGS) entry which is preliminary data.</text>
</comment>
<evidence type="ECO:0000259" key="1">
    <source>
        <dbReference type="Pfam" id="PF12697"/>
    </source>
</evidence>
<evidence type="ECO:0000313" key="2">
    <source>
        <dbReference type="EMBL" id="NED99679.1"/>
    </source>
</evidence>
<dbReference type="Gene3D" id="3.40.50.1820">
    <property type="entry name" value="alpha/beta hydrolase"/>
    <property type="match status" value="1"/>
</dbReference>
<dbReference type="PANTHER" id="PTHR43194:SF2">
    <property type="entry name" value="PEROXISOMAL MEMBRANE PROTEIN LPX1"/>
    <property type="match status" value="1"/>
</dbReference>
<dbReference type="AlphaFoldDB" id="A0A6L9S6R3"/>
<dbReference type="Proteomes" id="UP000475214">
    <property type="component" value="Unassembled WGS sequence"/>
</dbReference>
<feature type="domain" description="AB hydrolase-1" evidence="1">
    <location>
        <begin position="25"/>
        <end position="250"/>
    </location>
</feature>
<sequence>MSEEQVTSKDGTPIVFDRFGTGRTVILVAGALQGRTTYRSLAERLAERFTVVNYDRRGRGDSGDTAPYAVEREIEDLDALISASGGAASVYGHSSGAGLVLHAAERGLRIDRFVLHEPPFGPDTPEQRQFEEEQGEEIRMLLTQDRRSEAIETFLSQTGLPEEVIAHVSQDPAMIANAPTLAYDPFEVMSPRSRAGLTPAEQARGVSIPGLVLTGGETLDWMVDAGREIASALANGRHQSLEGQGHVVPDEILAPALTEFFAESTNDH</sequence>
<gene>
    <name evidence="2" type="ORF">G1H10_05810</name>
</gene>
<evidence type="ECO:0000313" key="3">
    <source>
        <dbReference type="Proteomes" id="UP000475214"/>
    </source>
</evidence>
<dbReference type="PANTHER" id="PTHR43194">
    <property type="entry name" value="HYDROLASE ALPHA/BETA FOLD FAMILY"/>
    <property type="match status" value="1"/>
</dbReference>
<dbReference type="InterPro" id="IPR029058">
    <property type="entry name" value="AB_hydrolase_fold"/>
</dbReference>
<keyword evidence="3" id="KW-1185">Reference proteome</keyword>
<accession>A0A6L9S6R3</accession>
<dbReference type="InterPro" id="IPR000073">
    <property type="entry name" value="AB_hydrolase_1"/>
</dbReference>
<dbReference type="Pfam" id="PF12697">
    <property type="entry name" value="Abhydrolase_6"/>
    <property type="match status" value="1"/>
</dbReference>
<keyword evidence="2" id="KW-0378">Hydrolase</keyword>
<dbReference type="EMBL" id="JAAGOA010000003">
    <property type="protein sequence ID" value="NED99679.1"/>
    <property type="molecule type" value="Genomic_DNA"/>
</dbReference>
<proteinExistence type="predicted"/>
<name>A0A6L9S6R3_9ACTN</name>
<dbReference type="GO" id="GO:0016787">
    <property type="term" value="F:hydrolase activity"/>
    <property type="evidence" value="ECO:0007669"/>
    <property type="project" value="UniProtKB-KW"/>
</dbReference>
<dbReference type="InterPro" id="IPR050228">
    <property type="entry name" value="Carboxylesterase_BioH"/>
</dbReference>
<dbReference type="RefSeq" id="WP_163734007.1">
    <property type="nucleotide sequence ID" value="NZ_JAAGOA010000003.1"/>
</dbReference>
<organism evidence="2 3">
    <name type="scientific">Phytoactinopolyspora halotolerans</name>
    <dbReference type="NCBI Taxonomy" id="1981512"/>
    <lineage>
        <taxon>Bacteria</taxon>
        <taxon>Bacillati</taxon>
        <taxon>Actinomycetota</taxon>
        <taxon>Actinomycetes</taxon>
        <taxon>Jiangellales</taxon>
        <taxon>Jiangellaceae</taxon>
        <taxon>Phytoactinopolyspora</taxon>
    </lineage>
</organism>
<protein>
    <submittedName>
        <fullName evidence="2">Alpha/beta hydrolase</fullName>
    </submittedName>
</protein>